<evidence type="ECO:0000256" key="6">
    <source>
        <dbReference type="PROSITE-ProRule" id="PRU10137"/>
    </source>
</evidence>
<dbReference type="InterPro" id="IPR006118">
    <property type="entry name" value="Recombinase_CS"/>
</dbReference>
<dbReference type="InterPro" id="IPR036162">
    <property type="entry name" value="Resolvase-like_N_sf"/>
</dbReference>
<dbReference type="EMBL" id="AWTN01000014">
    <property type="protein sequence ID" value="KGG98806.1"/>
    <property type="molecule type" value="Genomic_DNA"/>
</dbReference>
<dbReference type="InterPro" id="IPR006119">
    <property type="entry name" value="Resolv_N"/>
</dbReference>
<comment type="similarity">
    <text evidence="1">Belongs to the site-specific recombinase resolvase family.</text>
</comment>
<accession>A0A0E3BJZ6</accession>
<evidence type="ECO:0000313" key="8">
    <source>
        <dbReference type="EMBL" id="KGG98806.1"/>
    </source>
</evidence>
<keyword evidence="2" id="KW-0229">DNA integration</keyword>
<proteinExistence type="inferred from homology"/>
<name>A0A0E3BJZ6_9BURK</name>
<keyword evidence="3" id="KW-0238">DNA-binding</keyword>
<dbReference type="PANTHER" id="PTHR30461">
    <property type="entry name" value="DNA-INVERTASE FROM LAMBDOID PROPHAGE"/>
    <property type="match status" value="1"/>
</dbReference>
<feature type="domain" description="Resolvase/invertase-type recombinase catalytic" evidence="7">
    <location>
        <begin position="11"/>
        <end position="155"/>
    </location>
</feature>
<sequence>MAKPPQPLQKVARVYLRVSTEAQDLERQEAIVLQARASGYYVAGVYREKASGARADRPELLRMVADLQAGEVVIAERIDRISRLPLADAEKLIHTIQAKGARLAVPGVFDLSELATDAQGTAKIVLEALQGMLLRMALQIAREEYETRRERQAQGIELAKSAGRYKGRQPNQAQHARIVALRLAGYSIQKTADMTESSTAQVKRVWAEHKKKTE</sequence>
<protein>
    <submittedName>
        <fullName evidence="8">Resolvase</fullName>
    </submittedName>
</protein>
<evidence type="ECO:0000313" key="9">
    <source>
        <dbReference type="Proteomes" id="UP000029567"/>
    </source>
</evidence>
<keyword evidence="4" id="KW-0233">DNA recombination</keyword>
<gene>
    <name evidence="8" type="ORF">P245_04300</name>
</gene>
<dbReference type="PANTHER" id="PTHR30461:SF26">
    <property type="entry name" value="RESOLVASE HOMOLOG YNEB"/>
    <property type="match status" value="1"/>
</dbReference>
<dbReference type="PROSITE" id="PS00397">
    <property type="entry name" value="RECOMBINASES_1"/>
    <property type="match status" value="1"/>
</dbReference>
<dbReference type="GO" id="GO:0015074">
    <property type="term" value="P:DNA integration"/>
    <property type="evidence" value="ECO:0007669"/>
    <property type="project" value="UniProtKB-KW"/>
</dbReference>
<evidence type="ECO:0000259" key="7">
    <source>
        <dbReference type="PROSITE" id="PS51736"/>
    </source>
</evidence>
<reference evidence="8 9" key="1">
    <citation type="submission" date="2013-09" db="EMBL/GenBank/DDBJ databases">
        <title>High correlation between genotypes and phenotypes of environmental bacteria Comamonas testosteroni strains.</title>
        <authorList>
            <person name="Liu L."/>
            <person name="Zhu W."/>
            <person name="Xia X."/>
            <person name="Xu B."/>
            <person name="Luo M."/>
            <person name="Wang G."/>
        </authorList>
    </citation>
    <scope>NUCLEOTIDE SEQUENCE [LARGE SCALE GENOMIC DNA]</scope>
    <source>
        <strain evidence="8 9">JL14</strain>
    </source>
</reference>
<evidence type="ECO:0000256" key="2">
    <source>
        <dbReference type="ARBA" id="ARBA00022908"/>
    </source>
</evidence>
<feature type="active site" description="O-(5'-phospho-DNA)-serine intermediate" evidence="5 6">
    <location>
        <position position="19"/>
    </location>
</feature>
<evidence type="ECO:0000256" key="4">
    <source>
        <dbReference type="ARBA" id="ARBA00023172"/>
    </source>
</evidence>
<evidence type="ECO:0000256" key="3">
    <source>
        <dbReference type="ARBA" id="ARBA00023125"/>
    </source>
</evidence>
<dbReference type="Proteomes" id="UP000029567">
    <property type="component" value="Unassembled WGS sequence"/>
</dbReference>
<dbReference type="Pfam" id="PF00239">
    <property type="entry name" value="Resolvase"/>
    <property type="match status" value="1"/>
</dbReference>
<dbReference type="SUPFAM" id="SSF53041">
    <property type="entry name" value="Resolvase-like"/>
    <property type="match status" value="1"/>
</dbReference>
<evidence type="ECO:0000256" key="5">
    <source>
        <dbReference type="PIRSR" id="PIRSR606118-50"/>
    </source>
</evidence>
<dbReference type="InterPro" id="IPR050639">
    <property type="entry name" value="SSR_resolvase"/>
</dbReference>
<comment type="caution">
    <text evidence="8">The sequence shown here is derived from an EMBL/GenBank/DDBJ whole genome shotgun (WGS) entry which is preliminary data.</text>
</comment>
<organism evidence="8 9">
    <name type="scientific">Comamonas thiooxydans</name>
    <dbReference type="NCBI Taxonomy" id="363952"/>
    <lineage>
        <taxon>Bacteria</taxon>
        <taxon>Pseudomonadati</taxon>
        <taxon>Pseudomonadota</taxon>
        <taxon>Betaproteobacteria</taxon>
        <taxon>Burkholderiales</taxon>
        <taxon>Comamonadaceae</taxon>
        <taxon>Comamonas</taxon>
    </lineage>
</organism>
<dbReference type="AlphaFoldDB" id="A0A0E3BJZ6"/>
<dbReference type="GO" id="GO:0000150">
    <property type="term" value="F:DNA strand exchange activity"/>
    <property type="evidence" value="ECO:0007669"/>
    <property type="project" value="InterPro"/>
</dbReference>
<dbReference type="SMART" id="SM00857">
    <property type="entry name" value="Resolvase"/>
    <property type="match status" value="1"/>
</dbReference>
<dbReference type="PROSITE" id="PS00398">
    <property type="entry name" value="RECOMBINASES_2"/>
    <property type="match status" value="1"/>
</dbReference>
<dbReference type="RefSeq" id="WP_034377704.1">
    <property type="nucleotide sequence ID" value="NZ_AWTN01000014.1"/>
</dbReference>
<evidence type="ECO:0000256" key="1">
    <source>
        <dbReference type="ARBA" id="ARBA00009913"/>
    </source>
</evidence>
<dbReference type="PROSITE" id="PS51736">
    <property type="entry name" value="RECOMBINASES_3"/>
    <property type="match status" value="1"/>
</dbReference>
<dbReference type="Gene3D" id="3.40.50.1390">
    <property type="entry name" value="Resolvase, N-terminal catalytic domain"/>
    <property type="match status" value="1"/>
</dbReference>
<dbReference type="GO" id="GO:0003677">
    <property type="term" value="F:DNA binding"/>
    <property type="evidence" value="ECO:0007669"/>
    <property type="project" value="UniProtKB-KW"/>
</dbReference>